<dbReference type="KEGG" id="gtt:GUITHDRAFT_151391"/>
<feature type="compositionally biased region" description="Basic residues" evidence="1">
    <location>
        <begin position="75"/>
        <end position="88"/>
    </location>
</feature>
<feature type="region of interest" description="Disordered" evidence="1">
    <location>
        <begin position="73"/>
        <end position="105"/>
    </location>
</feature>
<keyword evidence="4" id="KW-1185">Reference proteome</keyword>
<protein>
    <submittedName>
        <fullName evidence="2 3">Uncharacterized protein</fullName>
    </submittedName>
</protein>
<dbReference type="EMBL" id="JH992981">
    <property type="protein sequence ID" value="EKX49518.1"/>
    <property type="molecule type" value="Genomic_DNA"/>
</dbReference>
<proteinExistence type="predicted"/>
<evidence type="ECO:0000313" key="2">
    <source>
        <dbReference type="EMBL" id="EKX49518.1"/>
    </source>
</evidence>
<dbReference type="HOGENOM" id="CLU_2241754_0_0_1"/>
<dbReference type="Proteomes" id="UP000011087">
    <property type="component" value="Unassembled WGS sequence"/>
</dbReference>
<accession>L1JN66</accession>
<dbReference type="EnsemblProtists" id="EKX49518">
    <property type="protein sequence ID" value="EKX49518"/>
    <property type="gene ID" value="GUITHDRAFT_151391"/>
</dbReference>
<gene>
    <name evidence="2" type="ORF">GUITHDRAFT_151391</name>
</gene>
<dbReference type="GeneID" id="17306190"/>
<dbReference type="AlphaFoldDB" id="L1JN66"/>
<organism evidence="2">
    <name type="scientific">Guillardia theta (strain CCMP2712)</name>
    <name type="common">Cryptophyte</name>
    <dbReference type="NCBI Taxonomy" id="905079"/>
    <lineage>
        <taxon>Eukaryota</taxon>
        <taxon>Cryptophyceae</taxon>
        <taxon>Pyrenomonadales</taxon>
        <taxon>Geminigeraceae</taxon>
        <taxon>Guillardia</taxon>
    </lineage>
</organism>
<name>L1JN66_GUITC</name>
<evidence type="ECO:0000313" key="4">
    <source>
        <dbReference type="Proteomes" id="UP000011087"/>
    </source>
</evidence>
<evidence type="ECO:0000313" key="3">
    <source>
        <dbReference type="EnsemblProtists" id="EKX49518"/>
    </source>
</evidence>
<reference evidence="3" key="3">
    <citation type="submission" date="2016-03" db="UniProtKB">
        <authorList>
            <consortium name="EnsemblProtists"/>
        </authorList>
    </citation>
    <scope>IDENTIFICATION</scope>
</reference>
<sequence>MCIHDILKGRGIWENLFHTRRTSYHVVKKYTRIVPSKTNSSHWQKETDAGKTDDSIPGFVVISVISKRNLGRACPRQRPRPFRTKRTGGKGNKNVRTNYLLGLDD</sequence>
<evidence type="ECO:0000256" key="1">
    <source>
        <dbReference type="SAM" id="MobiDB-lite"/>
    </source>
</evidence>
<reference evidence="4" key="2">
    <citation type="submission" date="2012-11" db="EMBL/GenBank/DDBJ databases">
        <authorList>
            <person name="Kuo A."/>
            <person name="Curtis B.A."/>
            <person name="Tanifuji G."/>
            <person name="Burki F."/>
            <person name="Gruber A."/>
            <person name="Irimia M."/>
            <person name="Maruyama S."/>
            <person name="Arias M.C."/>
            <person name="Ball S.G."/>
            <person name="Gile G.H."/>
            <person name="Hirakawa Y."/>
            <person name="Hopkins J.F."/>
            <person name="Rensing S.A."/>
            <person name="Schmutz J."/>
            <person name="Symeonidi A."/>
            <person name="Elias M."/>
            <person name="Eveleigh R.J."/>
            <person name="Herman E.K."/>
            <person name="Klute M.J."/>
            <person name="Nakayama T."/>
            <person name="Obornik M."/>
            <person name="Reyes-Prieto A."/>
            <person name="Armbrust E.V."/>
            <person name="Aves S.J."/>
            <person name="Beiko R.G."/>
            <person name="Coutinho P."/>
            <person name="Dacks J.B."/>
            <person name="Durnford D.G."/>
            <person name="Fast N.M."/>
            <person name="Green B.R."/>
            <person name="Grisdale C."/>
            <person name="Hempe F."/>
            <person name="Henrissat B."/>
            <person name="Hoppner M.P."/>
            <person name="Ishida K.-I."/>
            <person name="Kim E."/>
            <person name="Koreny L."/>
            <person name="Kroth P.G."/>
            <person name="Liu Y."/>
            <person name="Malik S.-B."/>
            <person name="Maier U.G."/>
            <person name="McRose D."/>
            <person name="Mock T."/>
            <person name="Neilson J.A."/>
            <person name="Onodera N.T."/>
            <person name="Poole A.M."/>
            <person name="Pritham E.J."/>
            <person name="Richards T.A."/>
            <person name="Rocap G."/>
            <person name="Roy S.W."/>
            <person name="Sarai C."/>
            <person name="Schaack S."/>
            <person name="Shirato S."/>
            <person name="Slamovits C.H."/>
            <person name="Spencer D.F."/>
            <person name="Suzuki S."/>
            <person name="Worden A.Z."/>
            <person name="Zauner S."/>
            <person name="Barry K."/>
            <person name="Bell C."/>
            <person name="Bharti A.K."/>
            <person name="Crow J.A."/>
            <person name="Grimwood J."/>
            <person name="Kramer R."/>
            <person name="Lindquist E."/>
            <person name="Lucas S."/>
            <person name="Salamov A."/>
            <person name="McFadden G.I."/>
            <person name="Lane C.E."/>
            <person name="Keeling P.J."/>
            <person name="Gray M.W."/>
            <person name="Grigoriev I.V."/>
            <person name="Archibald J.M."/>
        </authorList>
    </citation>
    <scope>NUCLEOTIDE SEQUENCE</scope>
    <source>
        <strain evidence="4">CCMP2712</strain>
    </source>
</reference>
<dbReference type="RefSeq" id="XP_005836498.1">
    <property type="nucleotide sequence ID" value="XM_005836441.1"/>
</dbReference>
<reference evidence="2 4" key="1">
    <citation type="journal article" date="2012" name="Nature">
        <title>Algal genomes reveal evolutionary mosaicism and the fate of nucleomorphs.</title>
        <authorList>
            <consortium name="DOE Joint Genome Institute"/>
            <person name="Curtis B.A."/>
            <person name="Tanifuji G."/>
            <person name="Burki F."/>
            <person name="Gruber A."/>
            <person name="Irimia M."/>
            <person name="Maruyama S."/>
            <person name="Arias M.C."/>
            <person name="Ball S.G."/>
            <person name="Gile G.H."/>
            <person name="Hirakawa Y."/>
            <person name="Hopkins J.F."/>
            <person name="Kuo A."/>
            <person name="Rensing S.A."/>
            <person name="Schmutz J."/>
            <person name="Symeonidi A."/>
            <person name="Elias M."/>
            <person name="Eveleigh R.J."/>
            <person name="Herman E.K."/>
            <person name="Klute M.J."/>
            <person name="Nakayama T."/>
            <person name="Obornik M."/>
            <person name="Reyes-Prieto A."/>
            <person name="Armbrust E.V."/>
            <person name="Aves S.J."/>
            <person name="Beiko R.G."/>
            <person name="Coutinho P."/>
            <person name="Dacks J.B."/>
            <person name="Durnford D.G."/>
            <person name="Fast N.M."/>
            <person name="Green B.R."/>
            <person name="Grisdale C.J."/>
            <person name="Hempel F."/>
            <person name="Henrissat B."/>
            <person name="Hoppner M.P."/>
            <person name="Ishida K."/>
            <person name="Kim E."/>
            <person name="Koreny L."/>
            <person name="Kroth P.G."/>
            <person name="Liu Y."/>
            <person name="Malik S.B."/>
            <person name="Maier U.G."/>
            <person name="McRose D."/>
            <person name="Mock T."/>
            <person name="Neilson J.A."/>
            <person name="Onodera N.T."/>
            <person name="Poole A.M."/>
            <person name="Pritham E.J."/>
            <person name="Richards T.A."/>
            <person name="Rocap G."/>
            <person name="Roy S.W."/>
            <person name="Sarai C."/>
            <person name="Schaack S."/>
            <person name="Shirato S."/>
            <person name="Slamovits C.H."/>
            <person name="Spencer D.F."/>
            <person name="Suzuki S."/>
            <person name="Worden A.Z."/>
            <person name="Zauner S."/>
            <person name="Barry K."/>
            <person name="Bell C."/>
            <person name="Bharti A.K."/>
            <person name="Crow J.A."/>
            <person name="Grimwood J."/>
            <person name="Kramer R."/>
            <person name="Lindquist E."/>
            <person name="Lucas S."/>
            <person name="Salamov A."/>
            <person name="McFadden G.I."/>
            <person name="Lane C.E."/>
            <person name="Keeling P.J."/>
            <person name="Gray M.W."/>
            <person name="Grigoriev I.V."/>
            <person name="Archibald J.M."/>
        </authorList>
    </citation>
    <scope>NUCLEOTIDE SEQUENCE</scope>
    <source>
        <strain evidence="2 4">CCMP2712</strain>
    </source>
</reference>
<dbReference type="PaxDb" id="55529-EKX49518"/>